<name>A0AAU9UZX0_EUPED</name>
<dbReference type="Gene3D" id="2.10.25.10">
    <property type="entry name" value="Laminin"/>
    <property type="match status" value="10"/>
</dbReference>
<dbReference type="FunFam" id="2.10.25.10:FF:000090">
    <property type="entry name" value="laminin subunit alpha"/>
    <property type="match status" value="1"/>
</dbReference>
<evidence type="ECO:0000259" key="18">
    <source>
        <dbReference type="PROSITE" id="PS50027"/>
    </source>
</evidence>
<feature type="domain" description="Laminin G" evidence="16">
    <location>
        <begin position="3317"/>
        <end position="3494"/>
    </location>
</feature>
<feature type="disulfide bond" evidence="13">
    <location>
        <begin position="387"/>
        <end position="402"/>
    </location>
</feature>
<keyword evidence="3" id="KW-0732">Signal</keyword>
<proteinExistence type="inferred from homology"/>
<feature type="disulfide bond" evidence="13">
    <location>
        <begin position="644"/>
        <end position="662"/>
    </location>
</feature>
<dbReference type="Pfam" id="PF00053">
    <property type="entry name" value="EGF_laminin"/>
    <property type="match status" value="7"/>
</dbReference>
<dbReference type="PROSITE" id="PS01248">
    <property type="entry name" value="EGF_LAM_1"/>
    <property type="match status" value="3"/>
</dbReference>
<organism evidence="21 22">
    <name type="scientific">Euphydryas editha</name>
    <name type="common">Edith's checkerspot</name>
    <dbReference type="NCBI Taxonomy" id="104508"/>
    <lineage>
        <taxon>Eukaryota</taxon>
        <taxon>Metazoa</taxon>
        <taxon>Ecdysozoa</taxon>
        <taxon>Arthropoda</taxon>
        <taxon>Hexapoda</taxon>
        <taxon>Insecta</taxon>
        <taxon>Pterygota</taxon>
        <taxon>Neoptera</taxon>
        <taxon>Endopterygota</taxon>
        <taxon>Lepidoptera</taxon>
        <taxon>Glossata</taxon>
        <taxon>Ditrysia</taxon>
        <taxon>Papilionoidea</taxon>
        <taxon>Nymphalidae</taxon>
        <taxon>Nymphalinae</taxon>
        <taxon>Euphydryas</taxon>
    </lineage>
</organism>
<dbReference type="PROSITE" id="PS50027">
    <property type="entry name" value="EGF_LAM_2"/>
    <property type="match status" value="2"/>
</dbReference>
<feature type="domain" description="Ig-like" evidence="19">
    <location>
        <begin position="2559"/>
        <end position="2642"/>
    </location>
</feature>
<evidence type="ECO:0000259" key="16">
    <source>
        <dbReference type="PROSITE" id="PS50025"/>
    </source>
</evidence>
<dbReference type="Pfam" id="PF00054">
    <property type="entry name" value="Laminin_G_1"/>
    <property type="match status" value="2"/>
</dbReference>
<feature type="domain" description="Ig-like" evidence="19">
    <location>
        <begin position="1986"/>
        <end position="2079"/>
    </location>
</feature>
<dbReference type="GO" id="GO:0005604">
    <property type="term" value="C:basement membrane"/>
    <property type="evidence" value="ECO:0007669"/>
    <property type="project" value="UniProtKB-ARBA"/>
</dbReference>
<dbReference type="CDD" id="cd00112">
    <property type="entry name" value="LDLa"/>
    <property type="match status" value="15"/>
</dbReference>
<evidence type="ECO:0000256" key="11">
    <source>
        <dbReference type="PROSITE-ProRule" id="PRU00076"/>
    </source>
</evidence>
<feature type="disulfide bond" evidence="13">
    <location>
        <begin position="637"/>
        <end position="649"/>
    </location>
</feature>
<feature type="disulfide bond" evidence="13">
    <location>
        <begin position="404"/>
        <end position="416"/>
    </location>
</feature>
<feature type="disulfide bond" evidence="13">
    <location>
        <begin position="684"/>
        <end position="702"/>
    </location>
</feature>
<dbReference type="SMART" id="SM00181">
    <property type="entry name" value="EGF"/>
    <property type="match status" value="8"/>
</dbReference>
<keyword evidence="11" id="KW-0245">EGF-like domain</keyword>
<dbReference type="PANTHER" id="PTHR10075">
    <property type="entry name" value="BASIGIN RELATED"/>
    <property type="match status" value="1"/>
</dbReference>
<feature type="disulfide bond" evidence="13">
    <location>
        <begin position="219"/>
        <end position="237"/>
    </location>
</feature>
<comment type="subcellular location">
    <subcellularLocation>
        <location evidence="1">Secreted</location>
    </subcellularLocation>
</comment>
<evidence type="ECO:0000259" key="20">
    <source>
        <dbReference type="PROSITE" id="PS51115"/>
    </source>
</evidence>
<dbReference type="GO" id="GO:0030424">
    <property type="term" value="C:axon"/>
    <property type="evidence" value="ECO:0007669"/>
    <property type="project" value="TreeGrafter"/>
</dbReference>
<feature type="disulfide bond" evidence="14">
    <location>
        <begin position="1573"/>
        <end position="1582"/>
    </location>
</feature>
<dbReference type="InterPro" id="IPR003598">
    <property type="entry name" value="Ig_sub2"/>
</dbReference>
<dbReference type="PROSITE" id="PS50025">
    <property type="entry name" value="LAM_G_DOMAIN"/>
    <property type="match status" value="3"/>
</dbReference>
<gene>
    <name evidence="21" type="ORF">EEDITHA_LOCUS17896</name>
</gene>
<feature type="disulfide bond" evidence="14">
    <location>
        <begin position="1519"/>
        <end position="1528"/>
    </location>
</feature>
<dbReference type="Pfam" id="PF07679">
    <property type="entry name" value="I-set"/>
    <property type="match status" value="4"/>
</dbReference>
<dbReference type="PROSITE" id="PS50068">
    <property type="entry name" value="LDLRA_2"/>
    <property type="match status" value="14"/>
</dbReference>
<dbReference type="PROSITE" id="PS51115">
    <property type="entry name" value="LAMININ_IVA"/>
    <property type="match status" value="3"/>
</dbReference>
<dbReference type="InterPro" id="IPR036055">
    <property type="entry name" value="LDL_receptor-like_sf"/>
</dbReference>
<dbReference type="GO" id="GO:0007156">
    <property type="term" value="P:homophilic cell adhesion via plasma membrane adhesion molecules"/>
    <property type="evidence" value="ECO:0007669"/>
    <property type="project" value="TreeGrafter"/>
</dbReference>
<feature type="disulfide bond" evidence="13">
    <location>
        <begin position="411"/>
        <end position="429"/>
    </location>
</feature>
<feature type="disulfide bond" evidence="13">
    <location>
        <begin position="155"/>
        <end position="170"/>
    </location>
</feature>
<dbReference type="GO" id="GO:0098632">
    <property type="term" value="F:cell-cell adhesion mediator activity"/>
    <property type="evidence" value="ECO:0007669"/>
    <property type="project" value="TreeGrafter"/>
</dbReference>
<keyword evidence="2" id="KW-0964">Secreted</keyword>
<feature type="disulfide bond" evidence="13">
    <location>
        <begin position="330"/>
        <end position="348"/>
    </location>
</feature>
<feature type="disulfide bond" evidence="11">
    <location>
        <begin position="3281"/>
        <end position="3291"/>
    </location>
</feature>
<accession>A0AAU9UZX0</accession>
<protein>
    <recommendedName>
        <fullName evidence="10">Hemolin</fullName>
    </recommendedName>
</protein>
<dbReference type="Pfam" id="PF00052">
    <property type="entry name" value="Laminin_B"/>
    <property type="match status" value="3"/>
</dbReference>
<dbReference type="InterPro" id="IPR000742">
    <property type="entry name" value="EGF"/>
</dbReference>
<feature type="disulfide bond" evidence="12">
    <location>
        <begin position="3743"/>
        <end position="3770"/>
    </location>
</feature>
<evidence type="ECO:0000256" key="10">
    <source>
        <dbReference type="ARBA" id="ARBA00068688"/>
    </source>
</evidence>
<keyword evidence="6" id="KW-0325">Glycoprotein</keyword>
<dbReference type="InterPro" id="IPR003599">
    <property type="entry name" value="Ig_sub"/>
</dbReference>
<dbReference type="Gene3D" id="4.10.400.10">
    <property type="entry name" value="Low-density Lipoprotein Receptor"/>
    <property type="match status" value="13"/>
</dbReference>
<feature type="disulfide bond" evidence="13">
    <location>
        <begin position="494"/>
        <end position="506"/>
    </location>
</feature>
<keyword evidence="5 11" id="KW-1015">Disulfide bond</keyword>
<dbReference type="SUPFAM" id="SSF48726">
    <property type="entry name" value="Immunoglobulin"/>
    <property type="match status" value="12"/>
</dbReference>
<dbReference type="PROSITE" id="PS00022">
    <property type="entry name" value="EGF_1"/>
    <property type="match status" value="6"/>
</dbReference>
<evidence type="ECO:0000313" key="21">
    <source>
        <dbReference type="EMBL" id="CAH2103372.1"/>
    </source>
</evidence>
<evidence type="ECO:0000256" key="1">
    <source>
        <dbReference type="ARBA" id="ARBA00004613"/>
    </source>
</evidence>
<dbReference type="SMART" id="SM00179">
    <property type="entry name" value="EGF_CA"/>
    <property type="match status" value="4"/>
</dbReference>
<dbReference type="Gene3D" id="2.60.40.10">
    <property type="entry name" value="Immunoglobulins"/>
    <property type="match status" value="13"/>
</dbReference>
<dbReference type="PROSITE" id="PS50026">
    <property type="entry name" value="EGF_3"/>
    <property type="match status" value="4"/>
</dbReference>
<dbReference type="SMART" id="SM00406">
    <property type="entry name" value="IGv"/>
    <property type="match status" value="3"/>
</dbReference>
<dbReference type="Pfam" id="PF00057">
    <property type="entry name" value="Ldl_recept_a"/>
    <property type="match status" value="12"/>
</dbReference>
<dbReference type="PANTHER" id="PTHR10075:SF100">
    <property type="entry name" value="FASCICLIN-2"/>
    <property type="match status" value="1"/>
</dbReference>
<feature type="disulfide bond" evidence="13">
    <location>
        <begin position="501"/>
        <end position="519"/>
    </location>
</feature>
<feature type="domain" description="Ig-like" evidence="19">
    <location>
        <begin position="2183"/>
        <end position="2256"/>
    </location>
</feature>
<feature type="domain" description="Laminin EGF-like" evidence="18">
    <location>
        <begin position="1554"/>
        <end position="1602"/>
    </location>
</feature>
<dbReference type="GO" id="GO:0007411">
    <property type="term" value="P:axon guidance"/>
    <property type="evidence" value="ECO:0007669"/>
    <property type="project" value="TreeGrafter"/>
</dbReference>
<feature type="disulfide bond" evidence="13">
    <location>
        <begin position="696"/>
        <end position="711"/>
    </location>
</feature>
<keyword evidence="7 14" id="KW-0424">Laminin EGF-like domain</keyword>
<dbReference type="PRINTS" id="PR00261">
    <property type="entry name" value="LDLRECEPTOR"/>
</dbReference>
<feature type="disulfide bond" evidence="13">
    <location>
        <begin position="656"/>
        <end position="671"/>
    </location>
</feature>
<comment type="similarity">
    <text evidence="9">Belongs to the hemolin family.</text>
</comment>
<dbReference type="EMBL" id="CAKOGL010000026">
    <property type="protein sequence ID" value="CAH2103372.1"/>
    <property type="molecule type" value="Genomic_DNA"/>
</dbReference>
<feature type="domain" description="Laminin EGF-like" evidence="18">
    <location>
        <begin position="1500"/>
        <end position="1545"/>
    </location>
</feature>
<dbReference type="Proteomes" id="UP001153954">
    <property type="component" value="Unassembled WGS sequence"/>
</dbReference>
<feature type="domain" description="Ig-like" evidence="19">
    <location>
        <begin position="2880"/>
        <end position="2963"/>
    </location>
</feature>
<dbReference type="SMART" id="SM00409">
    <property type="entry name" value="IG"/>
    <property type="match status" value="13"/>
</dbReference>
<evidence type="ECO:0000313" key="22">
    <source>
        <dbReference type="Proteomes" id="UP001153954"/>
    </source>
</evidence>
<feature type="disulfide bond" evidence="13">
    <location>
        <begin position="677"/>
        <end position="689"/>
    </location>
</feature>
<dbReference type="InterPro" id="IPR013106">
    <property type="entry name" value="Ig_V-set"/>
</dbReference>
<feature type="domain" description="EGF-like" evidence="17">
    <location>
        <begin position="3237"/>
        <end position="3275"/>
    </location>
</feature>
<feature type="disulfide bond" evidence="11">
    <location>
        <begin position="3246"/>
        <end position="3263"/>
    </location>
</feature>
<dbReference type="SMART" id="SM00282">
    <property type="entry name" value="LamG"/>
    <property type="match status" value="3"/>
</dbReference>
<evidence type="ECO:0000256" key="5">
    <source>
        <dbReference type="ARBA" id="ARBA00023157"/>
    </source>
</evidence>
<feature type="disulfide bond" evidence="13">
    <location>
        <begin position="342"/>
        <end position="357"/>
    </location>
</feature>
<dbReference type="CDD" id="cd00110">
    <property type="entry name" value="LamG"/>
    <property type="match status" value="3"/>
</dbReference>
<dbReference type="InterPro" id="IPR007110">
    <property type="entry name" value="Ig-like_dom"/>
</dbReference>
<dbReference type="InterPro" id="IPR002049">
    <property type="entry name" value="LE_dom"/>
</dbReference>
<dbReference type="CDD" id="cd00054">
    <property type="entry name" value="EGF_CA"/>
    <property type="match status" value="2"/>
</dbReference>
<feature type="domain" description="Ig-like" evidence="19">
    <location>
        <begin position="2649"/>
        <end position="2732"/>
    </location>
</feature>
<dbReference type="SMART" id="SM00192">
    <property type="entry name" value="LDLa"/>
    <property type="match status" value="15"/>
</dbReference>
<feature type="disulfide bond" evidence="13">
    <location>
        <begin position="70"/>
        <end position="88"/>
    </location>
</feature>
<dbReference type="GO" id="GO:0070593">
    <property type="term" value="P:dendrite self-avoidance"/>
    <property type="evidence" value="ECO:0007669"/>
    <property type="project" value="TreeGrafter"/>
</dbReference>
<sequence>MGDVSKVQIAATESSIVLLEKMRDFAIVHKINSNVPTMDLVSSKEGDATATAIAETRQMNKTVDRGKFKCRDGTCISVLLRCDGFKDCPNDGSDELECQYGYFKCRNGKLIPEYQRCNRHYDCDTGDYSDEQKCPCGDGDFKCDNGYCIPASKKCDRTHDCQDGSDERDCIYGTVCMAYEYKCTSGNCVPADSWCNGTQECTDGSDEKNCPCKRGQFECHDGSCINIAKRCNGYKDCLPSGEDELNCAPSRCPADSFTCDPGSRAPCAKRCDGVNECDSGEDEDGCPECNHLCDGRCLEDRKICDQIPDCSDGSDERDCGKCDGPIDFRCNNGECINVNLLCNGVPECADSSDEFDCNTTVISKPTGCNENQFTCRDGTCIETNFFCDRHQDCDDNSDEENCPCEIGYWQCSSGQCIPENEYCNGYPECMDASDESECSTTFKPFTTSPPYVYPTTTRRFQPDRYPVPATTPRPIYTTTSAPYYPSGPGVNEGCGKSQWRCENGPCIDARLRCNGQTDCPHDGSDEFDCPAGTSNALNLKTYPREQTVRNGGDVVFSCRDEGVLRAPVRWVREGGRPFKPGYTDRNGRLEMVRVTTADSGVYICQATGYLGSPGSELRVTLKVENEPYTQRPPFGACQSYQATCSNGQCINKKSVCDGKIDCSDGSDEESCNQNGMCEPNEFQCSNRKCILKTWLCDSDDDCGDNSDEQNCVNSDPRQQCLSTEFACASGDQCVRKSFHCDGQSDCFDKSDEIGCAPVHVTRSPSPANVKLNPGETLSLVCEAVGVPMPLISWRLNWGNVPEKCTSASENGMGTLTCPDMQSEDSGAYSCEAINNKGTTFAAQDAIVYVNRTGGVCPNGYFNSEARSQSECIRCFCFGKSTQCQSADLFIFNMPTPLGEGGTRLVGVNQDYSGDVKLDKQQDITNQYYYQPLRNGATVTKLADFGSSWPRGTGAHPYLTLPETYNGNQLTSYGGRIKYRVSAHNPSRFGVSDSVPDIIILGKYQTLLHKNRNDLIREPYINARLTPGNWQKPSSRGLIHASREDIMMALDDIELILLRADSNNAGVNITEFTMESAQMSNVGLGAASLVEECSCPTGYKGRSCEKCAEGFERQNSGPWNGTCVPKAPCPPLTYGDPSSGGDCKPCPCPLTNRDNQFASSCSVGPRGNVICDCQPGYEGPDCSYCAPNYIGNPLVVGDSCRPKPQNNCNPLGTSQVRLPDECVCKENVQGRYCDQCKNGSFYLSDDFRHGCALCFCSGVSSQCMTSNLRRKTTTVRFNVPQIVDEVKLYSSAPIGPAGAIIYNAPIETEIQPELVRGEIGVRSYERSRPSILYWSLPTSFSGDKVTSYGGFLSYELRHVPTYGGVRNTAPDVQLISDNSLTFHYFGNFAPSSDGYLNASVQFLEKGWQRPDGKEVLREHFLIALADVKTILVKATYSDNTDVASIVSASIDTAEPNGDGPLAQHVEMCQCPVGHMGTSCEDCKPGYTRNSTGLYLENCGLCACNGHSNMCHPETGECYDCADNTAGPDCETCKAGYELDENNNCVPSSTSEPFLCNCDPRGEAQPCDAFGRCQCKQNVEGEQCDRCRPGTFGLDSNNPRGCFSCYCSGVTNDCHEASHYSRIPLAAPIFGEDYGGYTLMDINADQVINDQFIPAPRESELMYVFSSTPYEELYWSLPVFPGNRVLSYGGTLSLTQKFRTGGVPGQSSPGRDIVLVGESLTIYWTNPTPIRSEEALSYQVPLREANWYKLNSLEAATREDFMSVLKNLKRVLVRATLSDNIVSTAISDVSMDTAVESYDPTAPAAKGVEVCMCPEGYIGTSCENCASGFYKDRAGYCRKCNCNGHDCKLGSYNEVVCNCRPPYTGPDCSTVGLIMELHPTIHDDYSNSTIVQVTFTCKYRAPEPLSIRFYFEGRAIYPEKSYSESRLYKDGWRGEHLWNTQWNTKRQGEVYECRTITANGFTLGVLSTTLPEKGGEPLETTTRPQQPPQSSVIVRITSPTIKIQKVGSTVNFTCQAQSRMSTNPLQVNWYKADGYLPQGRHQVDSNTGLLVITNLQVSDSGVYICQTSDGISTGQAIATLKVPYTDVNEMTLPTVSINPSFKEYYEGDRIELTCSTTGNPAPRITWQRAANRPLPRSTMTYDALLIIDNASVGDSGEYRCIASNSAGSTDGIAIVTVRPKPSRPPRQRLTVSSSSPTINEGQSTRVVCTGTANVPAGSIGWVRQDGSEFLPNVRSENGVLYVEVAVPENQGVYICQTTPYIDINPELVILTVIPTRTPSPESNITLSVNQLKIPTGGSGTIECSPQGYPLPLIKWTKYQESFGPGTSQRDNELVITNAQESDAGYYLCEGLVDGRPIVSNYIYVEIERREAPRIDIYPQGENSVTLGSQYELNCYVNGGIPPPVVTWDRNGGRPLSQHVQILQNNILRFQNVDVNDEGEYTCTATNDAGSASASATIKVRSPPVITIIPNNNIEVNKGDRVNVECRADGYPEPEVSIKSSDLRLLVPPSPRIAVLSIQSASEDAAYICTATSAAGTIEDQFVIRVERGDGGFIDDSGDNNPSYYDVQPKDIAVIEGQQSRISCNASGEFDVVWDRADRTPLQYNARQEGNELVIYNTTKADTGVYECILYNRRTGEAQQSARTSLQVVAPPTITLNPATQTVHPGQSPTVECIVEGDDIIDVTWRSRTSFSRRVEIQDRTLIFHKIEIEDAGEYECFARNRVANASAIAEVRVSEDTDRATSVSHDNEQSAHVGSAVDLSCNVTQPWQTIRWTKDGRPLPRSVVQKSDGSLFIRLAQKTDSGRYVCLMTDAYGRQISNYIDLYIEGFNRNKCLESQFPCADGSGCLSYALICDNRNDCQDASDEQNCLMLGDSTFSDPGTGPRDENLGFIAIDQPRRPYRVGDKVEVTCRMKSRDIKVSWERFRTNQYVQSRVYGDGAILIIPGVQESDAGVYRCIGRDRYGRVSYDNFTLEVIPGQSQLPYPVNDRETTYTARVGDTVETPCNHNLEEPVSIEWRREYSQLPPGVRQNERILRLESVSEADAGTYVCRVSNNRATIETRATLRIIGVVPKFNGDSWLELPTLKDAYMQFDIEISFKPSDPNGIILYNSENQNGTGDNLILQLVNGVPEFTLKFDTSAPLIVMGDRPLQLNAWHTIRLSRSGSKVTMDVDNTGPFVAESSNQYEVLDLKTNLYVGGAPPQRPPELENAPGFVGCVSMLILGKEEKNIIADSINIYHVSDCDSCSPNLCLNNGVCQEARNERGYTCLCPAGYAGLNCNRLGEACRPGLCGLGKCTETVDGYKCACPVTYTGRNCEVRQNIAYPAFAGSAYLAIKPPKTSRFLRMSMKIRPKAPVTDGIIMYCAQSARGYGGFTSLAVHDGRLEFRYDLGDGNVPVVLISNKTLAPNEWTDVHIARVGQVVSLKIDMTHSYEAKLASAKELNFETSMFVGGVDDDSIVLNNNTGVTGGFNGCIKDVTLHGDTLDLTNASIQAANVQECVNYDRGDIPETESICSQCRNGGYCTSPDMTACICPPGFIGTYCENRIPNQRPSGDPCSAAPCNNFGTCKIDYSQRMNYTCDCPLGFAGFNCQMPLNLLQSVGFNGNGYLELPASYLRYDQLDVEPELIALAFHTYNDGVLLYQKEAQLAYGGDYIMLRVENGVVVMEWDLGSGRNIISVDDVLVNDDERHEVIAKIYNDGHVELTVGSKTKTGVTNGISNIMNADSNIYIGGIPENLNTEFNYPGLVGCIEQVEFNRERSLNLGRVAVAGRNTQLCKK</sequence>
<dbReference type="FunFam" id="2.60.40.10:FF:000032">
    <property type="entry name" value="palladin isoform X1"/>
    <property type="match status" value="1"/>
</dbReference>
<feature type="domain" description="Laminin G" evidence="16">
    <location>
        <begin position="3065"/>
        <end position="3241"/>
    </location>
</feature>
<feature type="disulfide bond" evidence="13">
    <location>
        <begin position="136"/>
        <end position="148"/>
    </location>
</feature>
<dbReference type="GO" id="GO:0005886">
    <property type="term" value="C:plasma membrane"/>
    <property type="evidence" value="ECO:0007669"/>
    <property type="project" value="TreeGrafter"/>
</dbReference>
<feature type="domain" description="Laminin IV type A" evidence="20">
    <location>
        <begin position="909"/>
        <end position="1091"/>
    </location>
</feature>
<evidence type="ECO:0000256" key="14">
    <source>
        <dbReference type="PROSITE-ProRule" id="PRU00460"/>
    </source>
</evidence>
<feature type="disulfide bond" evidence="11">
    <location>
        <begin position="3302"/>
        <end position="3311"/>
    </location>
</feature>
<feature type="disulfide bond" evidence="13">
    <location>
        <begin position="368"/>
        <end position="380"/>
    </location>
</feature>
<feature type="domain" description="Ig-like" evidence="19">
    <location>
        <begin position="2736"/>
        <end position="2815"/>
    </location>
</feature>
<evidence type="ECO:0000256" key="12">
    <source>
        <dbReference type="PROSITE-ProRule" id="PRU00122"/>
    </source>
</evidence>
<evidence type="ECO:0000256" key="7">
    <source>
        <dbReference type="ARBA" id="ARBA00023292"/>
    </source>
</evidence>
<dbReference type="InterPro" id="IPR000034">
    <property type="entry name" value="Laminin_IV"/>
</dbReference>
<dbReference type="CDD" id="cd00096">
    <property type="entry name" value="Ig"/>
    <property type="match status" value="1"/>
</dbReference>
<feature type="region of interest" description="Disordered" evidence="15">
    <location>
        <begin position="1970"/>
        <end position="1989"/>
    </location>
</feature>
<dbReference type="InterPro" id="IPR013783">
    <property type="entry name" value="Ig-like_fold"/>
</dbReference>
<feature type="domain" description="Ig-like" evidence="19">
    <location>
        <begin position="2973"/>
        <end position="3062"/>
    </location>
</feature>
<feature type="disulfide bond" evidence="13">
    <location>
        <begin position="740"/>
        <end position="755"/>
    </location>
</feature>
<evidence type="ECO:0000256" key="8">
    <source>
        <dbReference type="ARBA" id="ARBA00023319"/>
    </source>
</evidence>
<dbReference type="GO" id="GO:0005509">
    <property type="term" value="F:calcium ion binding"/>
    <property type="evidence" value="ECO:0007669"/>
    <property type="project" value="InterPro"/>
</dbReference>
<keyword evidence="22" id="KW-1185">Reference proteome</keyword>
<feature type="disulfide bond" evidence="13">
    <location>
        <begin position="304"/>
        <end position="319"/>
    </location>
</feature>
<feature type="disulfide bond" evidence="13">
    <location>
        <begin position="375"/>
        <end position="393"/>
    </location>
</feature>
<feature type="domain" description="EGF-like" evidence="17">
    <location>
        <begin position="3277"/>
        <end position="3312"/>
    </location>
</feature>
<feature type="domain" description="Ig-like" evidence="19">
    <location>
        <begin position="2461"/>
        <end position="2542"/>
    </location>
</feature>
<feature type="domain" description="Laminin IV type A" evidence="20">
    <location>
        <begin position="1630"/>
        <end position="1808"/>
    </location>
</feature>
<feature type="domain" description="EGF-like" evidence="17">
    <location>
        <begin position="3547"/>
        <end position="3586"/>
    </location>
</feature>
<dbReference type="SUPFAM" id="SSF57424">
    <property type="entry name" value="LDL receptor-like module"/>
    <property type="match status" value="14"/>
</dbReference>
<feature type="disulfide bond" evidence="13">
    <location>
        <begin position="195"/>
        <end position="210"/>
    </location>
</feature>
<dbReference type="GO" id="GO:0005576">
    <property type="term" value="C:extracellular region"/>
    <property type="evidence" value="ECO:0007669"/>
    <property type="project" value="UniProtKB-SubCell"/>
</dbReference>
<dbReference type="InterPro" id="IPR002172">
    <property type="entry name" value="LDrepeatLR_classA_rpt"/>
</dbReference>
<evidence type="ECO:0000256" key="15">
    <source>
        <dbReference type="SAM" id="MobiDB-lite"/>
    </source>
</evidence>
<dbReference type="InterPro" id="IPR023415">
    <property type="entry name" value="LDLR_class-A_CS"/>
</dbReference>
<comment type="caution">
    <text evidence="21">The sequence shown here is derived from an EMBL/GenBank/DDBJ whole genome shotgun (WGS) entry which is preliminary data.</text>
</comment>
<comment type="caution">
    <text evidence="11">Lacks conserved residue(s) required for the propagation of feature annotation.</text>
</comment>
<dbReference type="PROSITE" id="PS01209">
    <property type="entry name" value="LDLRA_1"/>
    <property type="match status" value="6"/>
</dbReference>
<feature type="region of interest" description="Disordered" evidence="15">
    <location>
        <begin position="2177"/>
        <end position="2199"/>
    </location>
</feature>
<feature type="disulfide bond" evidence="13">
    <location>
        <begin position="183"/>
        <end position="201"/>
    </location>
</feature>
<dbReference type="CDD" id="cd00055">
    <property type="entry name" value="EGF_Lam"/>
    <property type="match status" value="4"/>
</dbReference>
<feature type="domain" description="Ig-like" evidence="19">
    <location>
        <begin position="2091"/>
        <end position="2174"/>
    </location>
</feature>
<evidence type="ECO:0000256" key="4">
    <source>
        <dbReference type="ARBA" id="ARBA00022737"/>
    </source>
</evidence>
<dbReference type="FunFam" id="2.10.25.10:FF:000188">
    <property type="entry name" value="Laminin subunit gamma 2"/>
    <property type="match status" value="1"/>
</dbReference>
<dbReference type="InterPro" id="IPR013098">
    <property type="entry name" value="Ig_I-set"/>
</dbReference>
<feature type="domain" description="Ig-like" evidence="19">
    <location>
        <begin position="757"/>
        <end position="848"/>
    </location>
</feature>
<feature type="domain" description="EGF-like" evidence="17">
    <location>
        <begin position="3505"/>
        <end position="3538"/>
    </location>
</feature>
<feature type="domain" description="Ig-like" evidence="19">
    <location>
        <begin position="530"/>
        <end position="622"/>
    </location>
</feature>
<dbReference type="InterPro" id="IPR013320">
    <property type="entry name" value="ConA-like_dom_sf"/>
</dbReference>
<dbReference type="InterPro" id="IPR001881">
    <property type="entry name" value="EGF-like_Ca-bd_dom"/>
</dbReference>
<dbReference type="Pfam" id="PF00008">
    <property type="entry name" value="EGF"/>
    <property type="match status" value="1"/>
</dbReference>
<dbReference type="InterPro" id="IPR001791">
    <property type="entry name" value="Laminin_G"/>
</dbReference>
<evidence type="ECO:0000256" key="6">
    <source>
        <dbReference type="ARBA" id="ARBA00023180"/>
    </source>
</evidence>
<evidence type="ECO:0000256" key="13">
    <source>
        <dbReference type="PROSITE-ProRule" id="PRU00124"/>
    </source>
</evidence>
<dbReference type="SUPFAM" id="SSF49899">
    <property type="entry name" value="Concanavalin A-like lectins/glucanases"/>
    <property type="match status" value="3"/>
</dbReference>
<feature type="domain" description="Laminin G" evidence="16">
    <location>
        <begin position="3592"/>
        <end position="3770"/>
    </location>
</feature>
<feature type="disulfide bond" evidence="13">
    <location>
        <begin position="143"/>
        <end position="161"/>
    </location>
</feature>
<dbReference type="PROSITE" id="PS01186">
    <property type="entry name" value="EGF_2"/>
    <property type="match status" value="3"/>
</dbReference>
<feature type="disulfide bond" evidence="11">
    <location>
        <begin position="3576"/>
        <end position="3585"/>
    </location>
</feature>
<feature type="disulfide bond" evidence="11">
    <location>
        <begin position="3265"/>
        <end position="3274"/>
    </location>
</feature>
<dbReference type="Gene3D" id="2.60.120.200">
    <property type="match status" value="3"/>
</dbReference>
<feature type="domain" description="Ig-like" evidence="19">
    <location>
        <begin position="2278"/>
        <end position="2346"/>
    </location>
</feature>
<feature type="compositionally biased region" description="Polar residues" evidence="15">
    <location>
        <begin position="2187"/>
        <end position="2199"/>
    </location>
</feature>
<dbReference type="Pfam" id="PF13927">
    <property type="entry name" value="Ig_3"/>
    <property type="match status" value="7"/>
</dbReference>
<dbReference type="Pfam" id="PF02210">
    <property type="entry name" value="Laminin_G_2"/>
    <property type="match status" value="1"/>
</dbReference>
<reference evidence="21" key="1">
    <citation type="submission" date="2022-03" db="EMBL/GenBank/DDBJ databases">
        <authorList>
            <person name="Tunstrom K."/>
        </authorList>
    </citation>
    <scope>NUCLEOTIDE SEQUENCE</scope>
</reference>
<dbReference type="SMART" id="SM00180">
    <property type="entry name" value="EGF_Lam"/>
    <property type="match status" value="6"/>
</dbReference>
<evidence type="ECO:0000259" key="19">
    <source>
        <dbReference type="PROSITE" id="PS50835"/>
    </source>
</evidence>
<feature type="domain" description="Laminin IV type A" evidence="20">
    <location>
        <begin position="1283"/>
        <end position="1466"/>
    </location>
</feature>
<evidence type="ECO:0000259" key="17">
    <source>
        <dbReference type="PROSITE" id="PS50026"/>
    </source>
</evidence>
<dbReference type="InterPro" id="IPR036179">
    <property type="entry name" value="Ig-like_dom_sf"/>
</dbReference>
<feature type="disulfide bond" evidence="13">
    <location>
        <begin position="176"/>
        <end position="188"/>
    </location>
</feature>
<feature type="disulfide bond" evidence="11">
    <location>
        <begin position="3528"/>
        <end position="3537"/>
    </location>
</feature>
<dbReference type="SMART" id="SM00281">
    <property type="entry name" value="LamB"/>
    <property type="match status" value="3"/>
</dbReference>
<evidence type="ECO:0000256" key="3">
    <source>
        <dbReference type="ARBA" id="ARBA00022729"/>
    </source>
</evidence>
<evidence type="ECO:0000256" key="2">
    <source>
        <dbReference type="ARBA" id="ARBA00022525"/>
    </source>
</evidence>
<feature type="disulfide bond" evidence="13">
    <location>
        <begin position="212"/>
        <end position="224"/>
    </location>
</feature>
<feature type="disulfide bond" evidence="13">
    <location>
        <begin position="2850"/>
        <end position="2865"/>
    </location>
</feature>
<dbReference type="SMART" id="SM00408">
    <property type="entry name" value="IGc2"/>
    <property type="match status" value="13"/>
</dbReference>
<evidence type="ECO:0000256" key="9">
    <source>
        <dbReference type="ARBA" id="ARBA00061228"/>
    </source>
</evidence>
<feature type="disulfide bond" evidence="13">
    <location>
        <begin position="423"/>
        <end position="438"/>
    </location>
</feature>
<dbReference type="SUPFAM" id="SSF57196">
    <property type="entry name" value="EGF/Laminin"/>
    <property type="match status" value="3"/>
</dbReference>
<feature type="compositionally biased region" description="Polar residues" evidence="15">
    <location>
        <begin position="1977"/>
        <end position="1989"/>
    </location>
</feature>
<keyword evidence="8" id="KW-0393">Immunoglobulin domain</keyword>
<feature type="domain" description="Ig-like" evidence="19">
    <location>
        <begin position="2370"/>
        <end position="2456"/>
    </location>
</feature>
<dbReference type="GO" id="GO:0048513">
    <property type="term" value="P:animal organ development"/>
    <property type="evidence" value="ECO:0007669"/>
    <property type="project" value="UniProtKB-ARBA"/>
</dbReference>
<dbReference type="PROSITE" id="PS50835">
    <property type="entry name" value="IG_LIKE"/>
    <property type="match status" value="13"/>
</dbReference>
<keyword evidence="4" id="KW-0677">Repeat</keyword>